<reference evidence="1 2" key="1">
    <citation type="journal article" date="2024" name="Science">
        <title>Giant polyketide synthase enzymes in the biosynthesis of giant marine polyether toxins.</title>
        <authorList>
            <person name="Fallon T.R."/>
            <person name="Shende V.V."/>
            <person name="Wierzbicki I.H."/>
            <person name="Pendleton A.L."/>
            <person name="Watervoot N.F."/>
            <person name="Auber R.P."/>
            <person name="Gonzalez D.J."/>
            <person name="Wisecaver J.H."/>
            <person name="Moore B.S."/>
        </authorList>
    </citation>
    <scope>NUCLEOTIDE SEQUENCE [LARGE SCALE GENOMIC DNA]</scope>
    <source>
        <strain evidence="1 2">12B1</strain>
    </source>
</reference>
<comment type="caution">
    <text evidence="1">The sequence shown here is derived from an EMBL/GenBank/DDBJ whole genome shotgun (WGS) entry which is preliminary data.</text>
</comment>
<gene>
    <name evidence="1" type="ORF">AB1Y20_009972</name>
</gene>
<keyword evidence="2" id="KW-1185">Reference proteome</keyword>
<accession>A0AB34K3J7</accession>
<name>A0AB34K3J7_PRYPA</name>
<evidence type="ECO:0000313" key="1">
    <source>
        <dbReference type="EMBL" id="KAL1528634.1"/>
    </source>
</evidence>
<dbReference type="AlphaFoldDB" id="A0AB34K3J7"/>
<organism evidence="1 2">
    <name type="scientific">Prymnesium parvum</name>
    <name type="common">Toxic golden alga</name>
    <dbReference type="NCBI Taxonomy" id="97485"/>
    <lineage>
        <taxon>Eukaryota</taxon>
        <taxon>Haptista</taxon>
        <taxon>Haptophyta</taxon>
        <taxon>Prymnesiophyceae</taxon>
        <taxon>Prymnesiales</taxon>
        <taxon>Prymnesiaceae</taxon>
        <taxon>Prymnesium</taxon>
    </lineage>
</organism>
<protein>
    <recommendedName>
        <fullName evidence="3">Hexosyltransferase</fullName>
    </recommendedName>
</protein>
<evidence type="ECO:0008006" key="3">
    <source>
        <dbReference type="Google" id="ProtNLM"/>
    </source>
</evidence>
<dbReference type="EMBL" id="JBGBPQ010000002">
    <property type="protein sequence ID" value="KAL1528634.1"/>
    <property type="molecule type" value="Genomic_DNA"/>
</dbReference>
<sequence length="278" mass="31266">MRWLLPAPPLQELKLGLLAFVCQRPSSAAIAAAVRVSSTEGNDVLVLAPPREQETVERLGGMWRNMSSAELAVRAWTRRYRHMSYNTKSYELFCFQRWLMLEYTLQPMKLPPEAAIAVLDDDILLFRPPARWLRELSSLAFHNESQTTSVLGIQAFRIHSKGSLQRFAAFLQWLYGLRLAHLASIIKRFGHRSPLARLSVSQRRGLSPPLLSTLTNSSSDVTPSFHHFSDIEAIHALCTLSKEGLIPEQQVALRTNMLQASQLHRDGSPAFIGSMAAH</sequence>
<evidence type="ECO:0000313" key="2">
    <source>
        <dbReference type="Proteomes" id="UP001515480"/>
    </source>
</evidence>
<proteinExistence type="predicted"/>
<dbReference type="Proteomes" id="UP001515480">
    <property type="component" value="Unassembled WGS sequence"/>
</dbReference>